<dbReference type="Proteomes" id="UP000278775">
    <property type="component" value="Unassembled WGS sequence"/>
</dbReference>
<organism evidence="1 2">
    <name type="scientific">Chryseobacterium nematophagum</name>
    <dbReference type="NCBI Taxonomy" id="2305228"/>
    <lineage>
        <taxon>Bacteria</taxon>
        <taxon>Pseudomonadati</taxon>
        <taxon>Bacteroidota</taxon>
        <taxon>Flavobacteriia</taxon>
        <taxon>Flavobacteriales</taxon>
        <taxon>Weeksellaceae</taxon>
        <taxon>Chryseobacterium group</taxon>
        <taxon>Chryseobacterium</taxon>
    </lineage>
</organism>
<evidence type="ECO:0000313" key="2">
    <source>
        <dbReference type="Proteomes" id="UP000278775"/>
    </source>
</evidence>
<dbReference type="RefSeq" id="WP_122636946.1">
    <property type="nucleotide sequence ID" value="NZ_QWIU01000002.1"/>
</dbReference>
<dbReference type="InterPro" id="IPR011871">
    <property type="entry name" value="Fib_succ_major"/>
</dbReference>
<name>A0A3M7TH71_9FLAO</name>
<dbReference type="EMBL" id="QWIU01000002">
    <property type="protein sequence ID" value="RNA62912.1"/>
    <property type="molecule type" value="Genomic_DNA"/>
</dbReference>
<proteinExistence type="predicted"/>
<protein>
    <submittedName>
        <fullName evidence="1">Uncharacterized protein</fullName>
    </submittedName>
</protein>
<comment type="caution">
    <text evidence="1">The sequence shown here is derived from an EMBL/GenBank/DDBJ whole genome shotgun (WGS) entry which is preliminary data.</text>
</comment>
<sequence length="628" mass="65443">MIRTNLLPFLLFGAFAYGQVGINTSAPHATLDVKAKNTDGSSSEGIIVPKLTGDALFSAIAANRYGTDQDGAVVYITDAATVANQTGQTALVNDYGFYYFNGSQNQWMKLGSGSTIYRTDGTLTGPRHMTMDGNNLGFTGGRIGMGTVSPDPSALLDLTSTGDGFLPPRMTKAQMDAIFHPAMGLMIYCTDCFGDLGCIMVNDSKDPLVSNWGSMCTTNVPTGHVDDLQCASAVTSGGVHSGMVASGVTTTIPYTGGNGGTYFSGIFNSTGITGLTANLDGGSFSQGNGNLLFTITGTPSGVGTATFAITIANKSCSFMIDVDNFTASVSSLTCSSAAFAPNSIIQGEVYTGTLTVPYVGGNGDSYSQMSFTQNGLTFTLPAGTLATGAGNLVYNVTGTPTNAVTMNLPISFGSQSCNVSKLVSPSGSGVGTTMCMGNGTKVWASHNLGADTSLDPHVPVKEISGNFYQWGRLDVVANADTPAGAISGWNTITASDGAWNSGTEDVPVKTAIDPCPSGFRLPTRKEWVAFANNTTSNTIGSFNGLYTSFDSARQFTCAANGNKLTFPVPGYRRYDTGATYAHNTNGYYWSSTENAAGYAYGIFFNNSNMQSALVERRTVGCSVRCIAE</sequence>
<dbReference type="NCBIfam" id="TIGR02145">
    <property type="entry name" value="Fib_succ_major"/>
    <property type="match status" value="1"/>
</dbReference>
<dbReference type="AlphaFoldDB" id="A0A3M7TH71"/>
<gene>
    <name evidence="1" type="ORF">D1631_13705</name>
</gene>
<dbReference type="OrthoDB" id="1453974at2"/>
<evidence type="ECO:0000313" key="1">
    <source>
        <dbReference type="EMBL" id="RNA62912.1"/>
    </source>
</evidence>
<reference evidence="1 2" key="1">
    <citation type="submission" date="2018-08" db="EMBL/GenBank/DDBJ databases">
        <title>Chryseobacterium nematophagum: a novel matrix digesting pathogen of nematodes.</title>
        <authorList>
            <person name="Page A."/>
            <person name="Roberts M."/>
            <person name="Felix M.-A."/>
            <person name="Weir W."/>
        </authorList>
    </citation>
    <scope>NUCLEOTIDE SEQUENCE [LARGE SCALE GENOMIC DNA]</scope>
    <source>
        <strain evidence="1 2">JUb129</strain>
    </source>
</reference>
<accession>A0A3M7TH71</accession>